<proteinExistence type="inferred from homology"/>
<dbReference type="SUPFAM" id="SSF160964">
    <property type="entry name" value="MalF N-terminal region-like"/>
    <property type="match status" value="1"/>
</dbReference>
<organism evidence="9 10">
    <name type="scientific">Paenibacillus apis</name>
    <dbReference type="NCBI Taxonomy" id="1792174"/>
    <lineage>
        <taxon>Bacteria</taxon>
        <taxon>Bacillati</taxon>
        <taxon>Bacillota</taxon>
        <taxon>Bacilli</taxon>
        <taxon>Bacillales</taxon>
        <taxon>Paenibacillaceae</taxon>
        <taxon>Paenibacillus</taxon>
    </lineage>
</organism>
<comment type="subcellular location">
    <subcellularLocation>
        <location evidence="1 7">Cell membrane</location>
        <topology evidence="1 7">Multi-pass membrane protein</topology>
    </subcellularLocation>
</comment>
<keyword evidence="6 7" id="KW-0472">Membrane</keyword>
<evidence type="ECO:0000256" key="5">
    <source>
        <dbReference type="ARBA" id="ARBA00022989"/>
    </source>
</evidence>
<evidence type="ECO:0000256" key="3">
    <source>
        <dbReference type="ARBA" id="ARBA00022475"/>
    </source>
</evidence>
<evidence type="ECO:0000313" key="10">
    <source>
        <dbReference type="Proteomes" id="UP000678895"/>
    </source>
</evidence>
<evidence type="ECO:0000256" key="7">
    <source>
        <dbReference type="RuleBase" id="RU363032"/>
    </source>
</evidence>
<dbReference type="PANTHER" id="PTHR43005">
    <property type="entry name" value="BLR7065 PROTEIN"/>
    <property type="match status" value="1"/>
</dbReference>
<evidence type="ECO:0000256" key="4">
    <source>
        <dbReference type="ARBA" id="ARBA00022692"/>
    </source>
</evidence>
<feature type="transmembrane region" description="Helical" evidence="7">
    <location>
        <begin position="104"/>
        <end position="124"/>
    </location>
</feature>
<dbReference type="AlphaFoldDB" id="A0A919Y3G4"/>
<evidence type="ECO:0000313" key="9">
    <source>
        <dbReference type="EMBL" id="GIO43411.1"/>
    </source>
</evidence>
<dbReference type="SUPFAM" id="SSF161098">
    <property type="entry name" value="MetI-like"/>
    <property type="match status" value="1"/>
</dbReference>
<evidence type="ECO:0000256" key="2">
    <source>
        <dbReference type="ARBA" id="ARBA00022448"/>
    </source>
</evidence>
<dbReference type="Pfam" id="PF00528">
    <property type="entry name" value="BPD_transp_1"/>
    <property type="match status" value="1"/>
</dbReference>
<sequence length="288" mass="32253">MTSKRRFQAAMLAPVIVLLIGLTVFPFIYTVANSFTDYYYLAAESKQFVGLSNYMKILNDDLFQRAVWNTVKFMLLAVSIETALGLGIALLVESMKRGLRLLRVTLLLPSLLPPVTVALVWQMMLSNHNGIINHLLSIFGMGPFNFLMDIRLAFNAILLIDIWQWTPFAFLLLYAALQAIPRSQYEAARVDGAGGWKVFAHITLPHLWPGLLLVVLLRTIDTFRLFDKVNILTGGGPANSTTTVTQYIYRHGVYNLQFGYSAAASIIMVLLVLAFSIAYILRSIRGSQ</sequence>
<keyword evidence="4 7" id="KW-0812">Transmembrane</keyword>
<comment type="caution">
    <text evidence="9">The sequence shown here is derived from an EMBL/GenBank/DDBJ whole genome shotgun (WGS) entry which is preliminary data.</text>
</comment>
<keyword evidence="5 7" id="KW-1133">Transmembrane helix</keyword>
<dbReference type="EMBL" id="BORS01000010">
    <property type="protein sequence ID" value="GIO43411.1"/>
    <property type="molecule type" value="Genomic_DNA"/>
</dbReference>
<evidence type="ECO:0000256" key="1">
    <source>
        <dbReference type="ARBA" id="ARBA00004651"/>
    </source>
</evidence>
<dbReference type="RefSeq" id="WP_301628512.1">
    <property type="nucleotide sequence ID" value="NZ_BORS01000010.1"/>
</dbReference>
<dbReference type="InterPro" id="IPR035906">
    <property type="entry name" value="MetI-like_sf"/>
</dbReference>
<dbReference type="Gene3D" id="1.10.3720.10">
    <property type="entry name" value="MetI-like"/>
    <property type="match status" value="1"/>
</dbReference>
<accession>A0A919Y3G4</accession>
<dbReference type="InterPro" id="IPR000515">
    <property type="entry name" value="MetI-like"/>
</dbReference>
<comment type="similarity">
    <text evidence="7">Belongs to the binding-protein-dependent transport system permease family.</text>
</comment>
<evidence type="ECO:0000259" key="8">
    <source>
        <dbReference type="PROSITE" id="PS50928"/>
    </source>
</evidence>
<name>A0A919Y3G4_9BACL</name>
<gene>
    <name evidence="9" type="ORF">J41TS4_31690</name>
</gene>
<feature type="transmembrane region" description="Helical" evidence="7">
    <location>
        <begin position="258"/>
        <end position="281"/>
    </location>
</feature>
<feature type="transmembrane region" description="Helical" evidence="7">
    <location>
        <begin position="12"/>
        <end position="32"/>
    </location>
</feature>
<dbReference type="PANTHER" id="PTHR43005:SF2">
    <property type="entry name" value="INTEGRAL MEMBRANE SUGAR TRANSPORT PROTEIN"/>
    <property type="match status" value="1"/>
</dbReference>
<dbReference type="GO" id="GO:0055085">
    <property type="term" value="P:transmembrane transport"/>
    <property type="evidence" value="ECO:0007669"/>
    <property type="project" value="InterPro"/>
</dbReference>
<feature type="transmembrane region" description="Helical" evidence="7">
    <location>
        <begin position="198"/>
        <end position="220"/>
    </location>
</feature>
<protein>
    <submittedName>
        <fullName evidence="9">Sugar ABC transporter permease</fullName>
    </submittedName>
</protein>
<dbReference type="GO" id="GO:0005886">
    <property type="term" value="C:plasma membrane"/>
    <property type="evidence" value="ECO:0007669"/>
    <property type="project" value="UniProtKB-SubCell"/>
</dbReference>
<dbReference type="Proteomes" id="UP000678895">
    <property type="component" value="Unassembled WGS sequence"/>
</dbReference>
<dbReference type="PROSITE" id="PS50928">
    <property type="entry name" value="ABC_TM1"/>
    <property type="match status" value="1"/>
</dbReference>
<feature type="transmembrane region" description="Helical" evidence="7">
    <location>
        <begin position="152"/>
        <end position="177"/>
    </location>
</feature>
<dbReference type="CDD" id="cd06261">
    <property type="entry name" value="TM_PBP2"/>
    <property type="match status" value="1"/>
</dbReference>
<keyword evidence="3" id="KW-1003">Cell membrane</keyword>
<reference evidence="9" key="1">
    <citation type="submission" date="2021-03" db="EMBL/GenBank/DDBJ databases">
        <title>Antimicrobial resistance genes in bacteria isolated from Japanese honey, and their potential for conferring macrolide and lincosamide resistance in the American foulbrood pathogen Paenibacillus larvae.</title>
        <authorList>
            <person name="Okamoto M."/>
            <person name="Kumagai M."/>
            <person name="Kanamori H."/>
            <person name="Takamatsu D."/>
        </authorList>
    </citation>
    <scope>NUCLEOTIDE SEQUENCE</scope>
    <source>
        <strain evidence="9">J41TS4</strain>
    </source>
</reference>
<keyword evidence="10" id="KW-1185">Reference proteome</keyword>
<evidence type="ECO:0000256" key="6">
    <source>
        <dbReference type="ARBA" id="ARBA00023136"/>
    </source>
</evidence>
<feature type="transmembrane region" description="Helical" evidence="7">
    <location>
        <begin position="73"/>
        <end position="92"/>
    </location>
</feature>
<feature type="domain" description="ABC transmembrane type-1" evidence="8">
    <location>
        <begin position="67"/>
        <end position="279"/>
    </location>
</feature>
<keyword evidence="2 7" id="KW-0813">Transport</keyword>